<dbReference type="FunFam" id="1.10.275.10:FF:000001">
    <property type="entry name" value="Fumarate hydratase, mitochondrial"/>
    <property type="match status" value="1"/>
</dbReference>
<dbReference type="PANTHER" id="PTHR11444">
    <property type="entry name" value="ASPARTATEAMMONIA/ARGININOSUCCINATE/ADENYLOSUCCINATE LYASE"/>
    <property type="match status" value="1"/>
</dbReference>
<dbReference type="NCBIfam" id="TIGR00979">
    <property type="entry name" value="fumC_II"/>
    <property type="match status" value="1"/>
</dbReference>
<comment type="subunit">
    <text evidence="4">Homotetramer.</text>
</comment>
<feature type="binding site" evidence="4">
    <location>
        <begin position="327"/>
        <end position="329"/>
    </location>
    <ligand>
        <name>substrate</name>
    </ligand>
</feature>
<name>A0AAU6R573_SYNEL</name>
<feature type="binding site" evidence="4">
    <location>
        <position position="322"/>
    </location>
    <ligand>
        <name>substrate</name>
    </ligand>
</feature>
<comment type="function">
    <text evidence="4">Involved in the TCA cycle. Catalyzes the stereospecific interconversion of fumarate to L-malate.</text>
</comment>
<accession>A0AAU6R573</accession>
<organism evidence="7">
    <name type="scientific">Synechococcus elongatus PCC 11802</name>
    <dbReference type="NCBI Taxonomy" id="2283154"/>
    <lineage>
        <taxon>Bacteria</taxon>
        <taxon>Bacillati</taxon>
        <taxon>Cyanobacteriota</taxon>
        <taxon>Cyanophyceae</taxon>
        <taxon>Synechococcales</taxon>
        <taxon>Synechococcaceae</taxon>
        <taxon>Synechococcus</taxon>
    </lineage>
</organism>
<keyword evidence="3 4" id="KW-0456">Lyase</keyword>
<dbReference type="Pfam" id="PF10415">
    <property type="entry name" value="FumaraseC_C"/>
    <property type="match status" value="1"/>
</dbReference>
<dbReference type="Gene3D" id="1.10.275.10">
    <property type="entry name" value="Fumarase/aspartase (N-terminal domain)"/>
    <property type="match status" value="1"/>
</dbReference>
<dbReference type="InterPro" id="IPR022761">
    <property type="entry name" value="Fumarate_lyase_N"/>
</dbReference>
<dbReference type="Gene3D" id="1.10.40.30">
    <property type="entry name" value="Fumarase/aspartase (C-terminal domain)"/>
    <property type="match status" value="1"/>
</dbReference>
<dbReference type="AlphaFoldDB" id="A0AAU6R573"/>
<evidence type="ECO:0000256" key="4">
    <source>
        <dbReference type="HAMAP-Rule" id="MF_00743"/>
    </source>
</evidence>
<dbReference type="EMBL" id="CP034671">
    <property type="protein sequence ID" value="WZE38096.1"/>
    <property type="molecule type" value="Genomic_DNA"/>
</dbReference>
<comment type="similarity">
    <text evidence="2 4">Belongs to the class-II fumarase/aspartase family. Fumarase subfamily.</text>
</comment>
<dbReference type="PRINTS" id="PR00149">
    <property type="entry name" value="FUMRATELYASE"/>
</dbReference>
<dbReference type="InterPro" id="IPR005677">
    <property type="entry name" value="Fum_hydII"/>
</dbReference>
<dbReference type="InterPro" id="IPR000362">
    <property type="entry name" value="Fumarate_lyase_fam"/>
</dbReference>
<dbReference type="GO" id="GO:0006106">
    <property type="term" value="P:fumarate metabolic process"/>
    <property type="evidence" value="ECO:0007669"/>
    <property type="project" value="InterPro"/>
</dbReference>
<dbReference type="PANTHER" id="PTHR11444:SF1">
    <property type="entry name" value="FUMARATE HYDRATASE, MITOCHONDRIAL"/>
    <property type="match status" value="1"/>
</dbReference>
<feature type="binding site" evidence="4">
    <location>
        <position position="190"/>
    </location>
    <ligand>
        <name>substrate</name>
    </ligand>
</feature>
<dbReference type="CDD" id="cd01362">
    <property type="entry name" value="Fumarase_classII"/>
    <property type="match status" value="1"/>
</dbReference>
<sequence length="463" mass="50088">MTETANQRRESDSMGEVLVPADRYWGAQTQRSLHYFSIGQDRMPIEVCHALAIAKKASAFANRDLGVLSTEKADLIAQAADEIIAGQLDDHFPLYVWMTGSGTQANMNVNEVIANRAIELAGGVLGSKTPIHPNDDVNRSQSSNDVFPTAMHIAAAQAIVRQLLPSIERLEHSLQTKVDEWQDIVKIGRTHLQDAVPLTLGQEFSGFVAMLADNRQRLQSSLQELYPLALGGTAVGTGLNAPKGFDVAVADYIAQFTGLPFVTAGNKFAQIGAHDAFVALSGSLRCLAVSLYKIANDIRLLACGPRCGLNELSLPANEPGSSIMPGKVNPTQCEALAMVAVQVMGYDAAVAFAGASGYLELNVYKPLMVYNVLESIRILSDASDNFRRFTVEGMTANTDQINTYLERSLMLVTALTPAIGYDQAAKVAKYAFEKNLSLKEACLELGCISAEEFDRWVDPAQLV</sequence>
<evidence type="ECO:0000256" key="3">
    <source>
        <dbReference type="ARBA" id="ARBA00023239"/>
    </source>
</evidence>
<feature type="binding site" evidence="4">
    <location>
        <begin position="142"/>
        <end position="144"/>
    </location>
    <ligand>
        <name>substrate</name>
    </ligand>
</feature>
<dbReference type="FunFam" id="1.10.40.30:FF:000002">
    <property type="entry name" value="Fumarate hydratase class II"/>
    <property type="match status" value="1"/>
</dbReference>
<dbReference type="InterPro" id="IPR024083">
    <property type="entry name" value="Fumarase/histidase_N"/>
</dbReference>
<feature type="active site" evidence="4">
    <location>
        <position position="321"/>
    </location>
</feature>
<dbReference type="HAMAP" id="MF_00743">
    <property type="entry name" value="FumaraseC"/>
    <property type="match status" value="1"/>
</dbReference>
<dbReference type="GO" id="GO:0006099">
    <property type="term" value="P:tricarboxylic acid cycle"/>
    <property type="evidence" value="ECO:0007669"/>
    <property type="project" value="UniProtKB-UniRule"/>
</dbReference>
<comment type="subcellular location">
    <subcellularLocation>
        <location evidence="4">Cytoplasm</location>
    </subcellularLocation>
</comment>
<dbReference type="PROSITE" id="PS00163">
    <property type="entry name" value="FUMARATE_LYASES"/>
    <property type="match status" value="1"/>
</dbReference>
<feature type="active site" description="Proton donor/acceptor" evidence="4">
    <location>
        <position position="191"/>
    </location>
</feature>
<dbReference type="InterPro" id="IPR020557">
    <property type="entry name" value="Fumarate_lyase_CS"/>
</dbReference>
<gene>
    <name evidence="4 7" type="primary">fumC</name>
    <name evidence="7" type="ORF">EKO22_05695</name>
</gene>
<dbReference type="NCBIfam" id="NF008909">
    <property type="entry name" value="PRK12273.1"/>
    <property type="match status" value="1"/>
</dbReference>
<evidence type="ECO:0000256" key="2">
    <source>
        <dbReference type="ARBA" id="ARBA00009084"/>
    </source>
</evidence>
<reference evidence="7" key="1">
    <citation type="submission" date="2024-01" db="EMBL/GenBank/DDBJ databases">
        <title>Synechococcus elongatus PCC 11802, a close yet different native of Synechococcus elongatus PCC 11801.</title>
        <authorList>
            <person name="Jaiswal D."/>
            <person name="Sengupta A."/>
            <person name="Sengupta S."/>
            <person name="Pakrasi H.B."/>
            <person name="Wangikar P."/>
        </authorList>
    </citation>
    <scope>NUCLEOTIDE SEQUENCE</scope>
    <source>
        <strain evidence="7">PCC 11802</strain>
    </source>
</reference>
<protein>
    <recommendedName>
        <fullName evidence="4">Fumarate hydratase class II</fullName>
        <shortName evidence="4">Fumarase C</shortName>
        <ecNumber evidence="4">4.2.1.2</ecNumber>
    </recommendedName>
    <alternativeName>
        <fullName evidence="4">Aerobic fumarase</fullName>
    </alternativeName>
    <alternativeName>
        <fullName evidence="4">Iron-independent fumarase</fullName>
    </alternativeName>
</protein>
<feature type="binding site" description="in site B" evidence="4">
    <location>
        <begin position="132"/>
        <end position="135"/>
    </location>
    <ligand>
        <name>substrate</name>
    </ligand>
</feature>
<keyword evidence="4" id="KW-0816">Tricarboxylic acid cycle</keyword>
<feature type="domain" description="Fumarase C C-terminal" evidence="6">
    <location>
        <begin position="411"/>
        <end position="463"/>
    </location>
</feature>
<keyword evidence="4" id="KW-0963">Cytoplasm</keyword>
<dbReference type="Pfam" id="PF00206">
    <property type="entry name" value="Lyase_1"/>
    <property type="match status" value="1"/>
</dbReference>
<dbReference type="Gene3D" id="1.20.200.10">
    <property type="entry name" value="Fumarase/aspartase (Central domain)"/>
    <property type="match status" value="1"/>
</dbReference>
<feature type="domain" description="Fumarate lyase N-terminal" evidence="5">
    <location>
        <begin position="15"/>
        <end position="345"/>
    </location>
</feature>
<evidence type="ECO:0000259" key="5">
    <source>
        <dbReference type="Pfam" id="PF00206"/>
    </source>
</evidence>
<dbReference type="FunFam" id="1.20.200.10:FF:000001">
    <property type="entry name" value="Fumarate hydratase, mitochondrial"/>
    <property type="match status" value="1"/>
</dbReference>
<dbReference type="GO" id="GO:0008797">
    <property type="term" value="F:aspartate ammonia-lyase activity"/>
    <property type="evidence" value="ECO:0007669"/>
    <property type="project" value="UniProtKB-EC"/>
</dbReference>
<dbReference type="GO" id="GO:0006108">
    <property type="term" value="P:malate metabolic process"/>
    <property type="evidence" value="ECO:0007669"/>
    <property type="project" value="TreeGrafter"/>
</dbReference>
<evidence type="ECO:0000256" key="1">
    <source>
        <dbReference type="ARBA" id="ARBA00001494"/>
    </source>
</evidence>
<comment type="catalytic activity">
    <reaction evidence="4">
        <text>(S)-malate = fumarate + H2O</text>
        <dbReference type="Rhea" id="RHEA:12460"/>
        <dbReference type="ChEBI" id="CHEBI:15377"/>
        <dbReference type="ChEBI" id="CHEBI:15589"/>
        <dbReference type="ChEBI" id="CHEBI:29806"/>
        <dbReference type="EC" id="4.2.1.2"/>
    </reaction>
</comment>
<dbReference type="GO" id="GO:0004333">
    <property type="term" value="F:fumarate hydratase activity"/>
    <property type="evidence" value="ECO:0007669"/>
    <property type="project" value="UniProtKB-UniRule"/>
</dbReference>
<feature type="binding site" evidence="4">
    <location>
        <begin position="101"/>
        <end position="103"/>
    </location>
    <ligand>
        <name>substrate</name>
    </ligand>
</feature>
<comment type="catalytic activity">
    <reaction evidence="1">
        <text>L-aspartate = fumarate + NH4(+)</text>
        <dbReference type="Rhea" id="RHEA:16601"/>
        <dbReference type="ChEBI" id="CHEBI:28938"/>
        <dbReference type="ChEBI" id="CHEBI:29806"/>
        <dbReference type="ChEBI" id="CHEBI:29991"/>
        <dbReference type="EC" id="4.3.1.1"/>
    </reaction>
</comment>
<evidence type="ECO:0000313" key="7">
    <source>
        <dbReference type="EMBL" id="WZE38096.1"/>
    </source>
</evidence>
<comment type="pathway">
    <text evidence="4">Carbohydrate metabolism; tricarboxylic acid cycle; (S)-malate from fumarate: step 1/1.</text>
</comment>
<dbReference type="GO" id="GO:0005737">
    <property type="term" value="C:cytoplasm"/>
    <property type="evidence" value="ECO:0007669"/>
    <property type="project" value="UniProtKB-SubCell"/>
</dbReference>
<dbReference type="SUPFAM" id="SSF48557">
    <property type="entry name" value="L-aspartase-like"/>
    <property type="match status" value="1"/>
</dbReference>
<dbReference type="InterPro" id="IPR008948">
    <property type="entry name" value="L-Aspartase-like"/>
</dbReference>
<dbReference type="RefSeq" id="WP_208678987.1">
    <property type="nucleotide sequence ID" value="NZ_CP034671.2"/>
</dbReference>
<comment type="miscellaneous">
    <text evidence="4">There are 2 substrate-binding sites: the catalytic A site, and the non-catalytic B site that may play a role in the transfer of substrate or product between the active site and the solvent. Alternatively, the B site may bind allosteric effectors.</text>
</comment>
<dbReference type="InterPro" id="IPR018951">
    <property type="entry name" value="Fumarase_C_C"/>
</dbReference>
<evidence type="ECO:0000259" key="6">
    <source>
        <dbReference type="Pfam" id="PF10415"/>
    </source>
</evidence>
<feature type="site" description="Important for catalytic activity" evidence="4">
    <location>
        <position position="334"/>
    </location>
</feature>
<proteinExistence type="inferred from homology"/>
<dbReference type="EC" id="4.2.1.2" evidence="4"/>